<dbReference type="AlphaFoldDB" id="A0A1H5UF13"/>
<feature type="transmembrane region" description="Helical" evidence="1">
    <location>
        <begin position="6"/>
        <end position="25"/>
    </location>
</feature>
<keyword evidence="1" id="KW-1133">Transmembrane helix</keyword>
<keyword evidence="1" id="KW-0472">Membrane</keyword>
<accession>A0A1H5UF13</accession>
<protein>
    <submittedName>
        <fullName evidence="2">Uncharacterized protein</fullName>
    </submittedName>
</protein>
<gene>
    <name evidence="2" type="ORF">SAMN05216403_10747</name>
</gene>
<organism evidence="2 3">
    <name type="scientific">Nitrosospira multiformis (strain ATCC 25196 / NCIMB 11849 / C 71)</name>
    <dbReference type="NCBI Taxonomy" id="323848"/>
    <lineage>
        <taxon>Bacteria</taxon>
        <taxon>Pseudomonadati</taxon>
        <taxon>Pseudomonadota</taxon>
        <taxon>Betaproteobacteria</taxon>
        <taxon>Nitrosomonadales</taxon>
        <taxon>Nitrosomonadaceae</taxon>
        <taxon>Nitrosospira</taxon>
    </lineage>
</organism>
<evidence type="ECO:0000313" key="3">
    <source>
        <dbReference type="Proteomes" id="UP000236751"/>
    </source>
</evidence>
<dbReference type="Proteomes" id="UP000236751">
    <property type="component" value="Unassembled WGS sequence"/>
</dbReference>
<proteinExistence type="predicted"/>
<feature type="transmembrane region" description="Helical" evidence="1">
    <location>
        <begin position="37"/>
        <end position="58"/>
    </location>
</feature>
<evidence type="ECO:0000313" key="2">
    <source>
        <dbReference type="EMBL" id="SEF72951.1"/>
    </source>
</evidence>
<dbReference type="EMBL" id="FNVK01000007">
    <property type="protein sequence ID" value="SEF72951.1"/>
    <property type="molecule type" value="Genomic_DNA"/>
</dbReference>
<dbReference type="OrthoDB" id="8595906at2"/>
<name>A0A1H5UF13_NITMU</name>
<reference evidence="2 3" key="1">
    <citation type="submission" date="2016-10" db="EMBL/GenBank/DDBJ databases">
        <authorList>
            <person name="de Groot N.N."/>
        </authorList>
    </citation>
    <scope>NUCLEOTIDE SEQUENCE [LARGE SCALE GENOMIC DNA]</scope>
    <source>
        <strain evidence="2 3">Nl13</strain>
    </source>
</reference>
<sequence length="67" mass="7646">MSEFAILQWLIVSTLFFVVPFWRIFGRAGFKPALSWIALIPGGILILLWILAFAKWPILAGTEIKKE</sequence>
<evidence type="ECO:0000256" key="1">
    <source>
        <dbReference type="SAM" id="Phobius"/>
    </source>
</evidence>
<keyword evidence="1" id="KW-0812">Transmembrane</keyword>